<dbReference type="AlphaFoldDB" id="A0A0F8YBF4"/>
<proteinExistence type="predicted"/>
<protein>
    <submittedName>
        <fullName evidence="1">Uncharacterized protein</fullName>
    </submittedName>
</protein>
<accession>A0A0F8YBF4</accession>
<organism evidence="1">
    <name type="scientific">marine sediment metagenome</name>
    <dbReference type="NCBI Taxonomy" id="412755"/>
    <lineage>
        <taxon>unclassified sequences</taxon>
        <taxon>metagenomes</taxon>
        <taxon>ecological metagenomes</taxon>
    </lineage>
</organism>
<reference evidence="1" key="1">
    <citation type="journal article" date="2015" name="Nature">
        <title>Complex archaea that bridge the gap between prokaryotes and eukaryotes.</title>
        <authorList>
            <person name="Spang A."/>
            <person name="Saw J.H."/>
            <person name="Jorgensen S.L."/>
            <person name="Zaremba-Niedzwiedzka K."/>
            <person name="Martijn J."/>
            <person name="Lind A.E."/>
            <person name="van Eijk R."/>
            <person name="Schleper C."/>
            <person name="Guy L."/>
            <person name="Ettema T.J."/>
        </authorList>
    </citation>
    <scope>NUCLEOTIDE SEQUENCE</scope>
</reference>
<evidence type="ECO:0000313" key="1">
    <source>
        <dbReference type="EMBL" id="KKK70990.1"/>
    </source>
</evidence>
<name>A0A0F8YBF4_9ZZZZ</name>
<gene>
    <name evidence="1" type="ORF">LCGC14_2918450</name>
</gene>
<dbReference type="EMBL" id="LAZR01057936">
    <property type="protein sequence ID" value="KKK70990.1"/>
    <property type="molecule type" value="Genomic_DNA"/>
</dbReference>
<sequence>MKPIGLKPYVEADAAYESHCRRIQELFKENWKDIRLGRAPRRKQEGKGTYHRRSDNERFRDIIDRHGWDISISRFIEEAASEFKHEDTVEPQTD</sequence>
<comment type="caution">
    <text evidence="1">The sequence shown here is derived from an EMBL/GenBank/DDBJ whole genome shotgun (WGS) entry which is preliminary data.</text>
</comment>